<dbReference type="EMBL" id="BAAAOS010000017">
    <property type="protein sequence ID" value="GAA1566206.1"/>
    <property type="molecule type" value="Genomic_DNA"/>
</dbReference>
<evidence type="ECO:0000259" key="4">
    <source>
        <dbReference type="PROSITE" id="PS50956"/>
    </source>
</evidence>
<dbReference type="PRINTS" id="PR00033">
    <property type="entry name" value="HTHASNC"/>
</dbReference>
<dbReference type="Gene3D" id="3.30.70.920">
    <property type="match status" value="1"/>
</dbReference>
<dbReference type="SUPFAM" id="SSF46785">
    <property type="entry name" value="Winged helix' DNA-binding domain"/>
    <property type="match status" value="1"/>
</dbReference>
<evidence type="ECO:0000313" key="5">
    <source>
        <dbReference type="EMBL" id="GAA1566206.1"/>
    </source>
</evidence>
<dbReference type="PANTHER" id="PTHR30154:SF53">
    <property type="entry name" value="HTH-TYPE TRANSCRIPTIONAL REGULATOR LRPC"/>
    <property type="match status" value="1"/>
</dbReference>
<accession>A0ABP4NTU3</accession>
<feature type="domain" description="HTH asnC-type" evidence="4">
    <location>
        <begin position="23"/>
        <end position="84"/>
    </location>
</feature>
<reference evidence="6" key="1">
    <citation type="journal article" date="2019" name="Int. J. Syst. Evol. Microbiol.">
        <title>The Global Catalogue of Microorganisms (GCM) 10K type strain sequencing project: providing services to taxonomists for standard genome sequencing and annotation.</title>
        <authorList>
            <consortium name="The Broad Institute Genomics Platform"/>
            <consortium name="The Broad Institute Genome Sequencing Center for Infectious Disease"/>
            <person name="Wu L."/>
            <person name="Ma J."/>
        </authorList>
    </citation>
    <scope>NUCLEOTIDE SEQUENCE [LARGE SCALE GENOMIC DNA]</scope>
    <source>
        <strain evidence="6">JCM 14969</strain>
    </source>
</reference>
<dbReference type="InterPro" id="IPR011991">
    <property type="entry name" value="ArsR-like_HTH"/>
</dbReference>
<proteinExistence type="predicted"/>
<gene>
    <name evidence="5" type="ORF">GCM10009789_19580</name>
</gene>
<sequence>MASMPTGTNAVRAESLQTDKPPLDELNVRLLTELTADPRLRTTELARRLGVSAPTVRERVARLEESGVIRGYRLEIDPAALGLPVGAWVRLRPGPGQIPRIIELAARTPEVVECHRISGEDCFLIRVQVAAIASLEDVLDKFLVHGQTTSSFIVSTPVEPRAVPLP</sequence>
<evidence type="ECO:0000256" key="3">
    <source>
        <dbReference type="ARBA" id="ARBA00023163"/>
    </source>
</evidence>
<evidence type="ECO:0000313" key="6">
    <source>
        <dbReference type="Proteomes" id="UP001500393"/>
    </source>
</evidence>
<dbReference type="InterPro" id="IPR019888">
    <property type="entry name" value="Tscrpt_reg_AsnC-like"/>
</dbReference>
<dbReference type="InterPro" id="IPR000485">
    <property type="entry name" value="AsnC-type_HTH_dom"/>
</dbReference>
<dbReference type="InterPro" id="IPR019887">
    <property type="entry name" value="Tscrpt_reg_AsnC/Lrp_C"/>
</dbReference>
<dbReference type="InterPro" id="IPR011008">
    <property type="entry name" value="Dimeric_a/b-barrel"/>
</dbReference>
<protein>
    <submittedName>
        <fullName evidence="5">Lrp/AsnC family transcriptional regulator</fullName>
    </submittedName>
</protein>
<organism evidence="5 6">
    <name type="scientific">Kribbella sancticallisti</name>
    <dbReference type="NCBI Taxonomy" id="460087"/>
    <lineage>
        <taxon>Bacteria</taxon>
        <taxon>Bacillati</taxon>
        <taxon>Actinomycetota</taxon>
        <taxon>Actinomycetes</taxon>
        <taxon>Propionibacteriales</taxon>
        <taxon>Kribbellaceae</taxon>
        <taxon>Kribbella</taxon>
    </lineage>
</organism>
<dbReference type="SUPFAM" id="SSF54909">
    <property type="entry name" value="Dimeric alpha+beta barrel"/>
    <property type="match status" value="1"/>
</dbReference>
<dbReference type="PANTHER" id="PTHR30154">
    <property type="entry name" value="LEUCINE-RESPONSIVE REGULATORY PROTEIN"/>
    <property type="match status" value="1"/>
</dbReference>
<evidence type="ECO:0000256" key="2">
    <source>
        <dbReference type="ARBA" id="ARBA00023125"/>
    </source>
</evidence>
<dbReference type="InterPro" id="IPR036390">
    <property type="entry name" value="WH_DNA-bd_sf"/>
</dbReference>
<dbReference type="Gene3D" id="1.10.10.10">
    <property type="entry name" value="Winged helix-like DNA-binding domain superfamily/Winged helix DNA-binding domain"/>
    <property type="match status" value="1"/>
</dbReference>
<dbReference type="PROSITE" id="PS50956">
    <property type="entry name" value="HTH_ASNC_2"/>
    <property type="match status" value="1"/>
</dbReference>
<evidence type="ECO:0000256" key="1">
    <source>
        <dbReference type="ARBA" id="ARBA00023015"/>
    </source>
</evidence>
<dbReference type="Proteomes" id="UP001500393">
    <property type="component" value="Unassembled WGS sequence"/>
</dbReference>
<dbReference type="SMART" id="SM00344">
    <property type="entry name" value="HTH_ASNC"/>
    <property type="match status" value="1"/>
</dbReference>
<dbReference type="Pfam" id="PF01037">
    <property type="entry name" value="AsnC_trans_reg"/>
    <property type="match status" value="1"/>
</dbReference>
<comment type="caution">
    <text evidence="5">The sequence shown here is derived from an EMBL/GenBank/DDBJ whole genome shotgun (WGS) entry which is preliminary data.</text>
</comment>
<name>A0ABP4NTU3_9ACTN</name>
<keyword evidence="6" id="KW-1185">Reference proteome</keyword>
<dbReference type="InterPro" id="IPR036388">
    <property type="entry name" value="WH-like_DNA-bd_sf"/>
</dbReference>
<keyword evidence="2" id="KW-0238">DNA-binding</keyword>
<keyword evidence="1" id="KW-0805">Transcription regulation</keyword>
<dbReference type="Pfam" id="PF13412">
    <property type="entry name" value="HTH_24"/>
    <property type="match status" value="1"/>
</dbReference>
<dbReference type="CDD" id="cd00090">
    <property type="entry name" value="HTH_ARSR"/>
    <property type="match status" value="1"/>
</dbReference>
<keyword evidence="3" id="KW-0804">Transcription</keyword>